<evidence type="ECO:0000256" key="2">
    <source>
        <dbReference type="ARBA" id="ARBA00022692"/>
    </source>
</evidence>
<feature type="transmembrane region" description="Helical" evidence="6">
    <location>
        <begin position="668"/>
        <end position="687"/>
    </location>
</feature>
<proteinExistence type="predicted"/>
<dbReference type="InterPro" id="IPR049453">
    <property type="entry name" value="Memb_transporter_dom"/>
</dbReference>
<dbReference type="GO" id="GO:0016020">
    <property type="term" value="C:membrane"/>
    <property type="evidence" value="ECO:0007669"/>
    <property type="project" value="UniProtKB-SubCell"/>
</dbReference>
<protein>
    <recommendedName>
        <fullName evidence="12">ER transporter 6TM N-terminal domain-containing protein</fullName>
    </recommendedName>
</protein>
<feature type="domain" description="Integral membrane bound transporter" evidence="9">
    <location>
        <begin position="666"/>
        <end position="803"/>
    </location>
</feature>
<reference evidence="10 11" key="1">
    <citation type="journal article" date="2018" name="BMC Genomics">
        <title>Genomic evidence for intraspecific hybridization in a clonal and extremely halotolerant yeast.</title>
        <authorList>
            <person name="Gostincar C."/>
            <person name="Stajich J.E."/>
            <person name="Zupancic J."/>
            <person name="Zalar P."/>
            <person name="Gunde-Cimerman N."/>
        </authorList>
    </citation>
    <scope>NUCLEOTIDE SEQUENCE [LARGE SCALE GENOMIC DNA]</scope>
    <source>
        <strain evidence="10 11">EXF-120</strain>
    </source>
</reference>
<dbReference type="PANTHER" id="PTHR37994">
    <property type="entry name" value="ARAE_2_N DOMAIN-CONTAINING PROTEIN-RELATED"/>
    <property type="match status" value="1"/>
</dbReference>
<dbReference type="InterPro" id="IPR018823">
    <property type="entry name" value="ArAE_2_N"/>
</dbReference>
<dbReference type="EMBL" id="QWIT01000387">
    <property type="protein sequence ID" value="RMZ24911.1"/>
    <property type="molecule type" value="Genomic_DNA"/>
</dbReference>
<feature type="domain" description="DUF2421" evidence="7">
    <location>
        <begin position="807"/>
        <end position="975"/>
    </location>
</feature>
<dbReference type="Pfam" id="PF13515">
    <property type="entry name" value="FUSC_2"/>
    <property type="match status" value="1"/>
</dbReference>
<keyword evidence="2 6" id="KW-0812">Transmembrane</keyword>
<feature type="compositionally biased region" description="Low complexity" evidence="5">
    <location>
        <begin position="1"/>
        <end position="10"/>
    </location>
</feature>
<evidence type="ECO:0000313" key="10">
    <source>
        <dbReference type="EMBL" id="RMZ24911.1"/>
    </source>
</evidence>
<dbReference type="Pfam" id="PF10337">
    <property type="entry name" value="ArAE_2_N"/>
    <property type="match status" value="2"/>
</dbReference>
<evidence type="ECO:0000256" key="1">
    <source>
        <dbReference type="ARBA" id="ARBA00004141"/>
    </source>
</evidence>
<evidence type="ECO:0000256" key="5">
    <source>
        <dbReference type="SAM" id="MobiDB-lite"/>
    </source>
</evidence>
<evidence type="ECO:0000259" key="9">
    <source>
        <dbReference type="Pfam" id="PF13515"/>
    </source>
</evidence>
<feature type="transmembrane region" description="Helical" evidence="6">
    <location>
        <begin position="170"/>
        <end position="186"/>
    </location>
</feature>
<feature type="domain" description="Putative ER transporter 6TM N-terminal" evidence="8">
    <location>
        <begin position="164"/>
        <end position="404"/>
    </location>
</feature>
<dbReference type="Pfam" id="PF10334">
    <property type="entry name" value="BRE4"/>
    <property type="match status" value="1"/>
</dbReference>
<dbReference type="AlphaFoldDB" id="A0A3M7IHC1"/>
<dbReference type="Proteomes" id="UP000281677">
    <property type="component" value="Unassembled WGS sequence"/>
</dbReference>
<feature type="region of interest" description="Disordered" evidence="5">
    <location>
        <begin position="1082"/>
        <end position="1102"/>
    </location>
</feature>
<evidence type="ECO:0000256" key="3">
    <source>
        <dbReference type="ARBA" id="ARBA00022989"/>
    </source>
</evidence>
<dbReference type="OrthoDB" id="2274698at2759"/>
<evidence type="ECO:0000259" key="8">
    <source>
        <dbReference type="Pfam" id="PF10337"/>
    </source>
</evidence>
<dbReference type="VEuPathDB" id="FungiDB:BTJ68_02862"/>
<evidence type="ECO:0000256" key="6">
    <source>
        <dbReference type="SAM" id="Phobius"/>
    </source>
</evidence>
<feature type="transmembrane region" description="Helical" evidence="6">
    <location>
        <begin position="130"/>
        <end position="150"/>
    </location>
</feature>
<feature type="transmembrane region" description="Helical" evidence="6">
    <location>
        <begin position="788"/>
        <end position="808"/>
    </location>
</feature>
<feature type="transmembrane region" description="Helical" evidence="6">
    <location>
        <begin position="694"/>
        <end position="714"/>
    </location>
</feature>
<dbReference type="PANTHER" id="PTHR37994:SF4">
    <property type="entry name" value="ER TRANSPORTER 6TM N-TERMINAL DOMAIN-CONTAINING PROTEIN-RELATED"/>
    <property type="match status" value="1"/>
</dbReference>
<keyword evidence="4 6" id="KW-0472">Membrane</keyword>
<organism evidence="10 11">
    <name type="scientific">Hortaea werneckii</name>
    <name type="common">Black yeast</name>
    <name type="synonym">Cladosporium werneckii</name>
    <dbReference type="NCBI Taxonomy" id="91943"/>
    <lineage>
        <taxon>Eukaryota</taxon>
        <taxon>Fungi</taxon>
        <taxon>Dikarya</taxon>
        <taxon>Ascomycota</taxon>
        <taxon>Pezizomycotina</taxon>
        <taxon>Dothideomycetes</taxon>
        <taxon>Dothideomycetidae</taxon>
        <taxon>Mycosphaerellales</taxon>
        <taxon>Teratosphaeriaceae</taxon>
        <taxon>Hortaea</taxon>
    </lineage>
</organism>
<name>A0A3M7IHC1_HORWE</name>
<evidence type="ECO:0008006" key="12">
    <source>
        <dbReference type="Google" id="ProtNLM"/>
    </source>
</evidence>
<feature type="transmembrane region" description="Helical" evidence="6">
    <location>
        <begin position="227"/>
        <end position="246"/>
    </location>
</feature>
<comment type="caution">
    <text evidence="10">The sequence shown here is derived from an EMBL/GenBank/DDBJ whole genome shotgun (WGS) entry which is preliminary data.</text>
</comment>
<keyword evidence="3 6" id="KW-1133">Transmembrane helix</keyword>
<comment type="subcellular location">
    <subcellularLocation>
        <location evidence="1">Membrane</location>
        <topology evidence="1">Multi-pass membrane protein</topology>
    </subcellularLocation>
</comment>
<feature type="region of interest" description="Disordered" evidence="5">
    <location>
        <begin position="1"/>
        <end position="58"/>
    </location>
</feature>
<gene>
    <name evidence="10" type="ORF">D0859_11032</name>
</gene>
<feature type="transmembrane region" description="Helical" evidence="6">
    <location>
        <begin position="720"/>
        <end position="738"/>
    </location>
</feature>
<evidence type="ECO:0000259" key="7">
    <source>
        <dbReference type="Pfam" id="PF10334"/>
    </source>
</evidence>
<accession>A0A3M7IHC1</accession>
<sequence>MEAQRSSQSAGAGGGDAERSTTDDSASNGQHDDKKPSSAPSPPQQQQQQPHDEKKPSKLKQIWTKIGLDVPTVVVMFKGSIPPIVALAMYQADAVAQEYTTLGYLVAITSILGFCIMPRGKFIQTMTLNILAVCLSAAVNLLSLYCATQARKHTTPPGVPLTGYNSSSSAVLAIWLMVQIYLINVVRAARPQFQFPAIIYSIFVIVSSTYGVMFPTMTYALSFMQRLLESFLTGFAIATATHFVVFPTSSRKVVLKEMTGYMMCLGGMLKAQTAYMASLEDLDPVQAREERERQAAAKGGKKGKKSQTSGGAPLATPALAKLKETLGKTMELHTKLHGDITPAKREFAIGKLESHDLSELWRLMKGVFVPVIGLSSSIDLLNRVASENDWTHEGTTEDEKRKRHEQVENVQFLMKQLHQPFSQMTGEIDAAIKHVLITLELTKPEKAVDEESRGDIPIPGSNGFSEAYKRKVDAFYKSKEKTLEDWCKEHDIELPEGFFEGNSTMPESLVVEDDSIRDRYQRQLFFTLYLEYLLYRASRAMLDLTLFVDKRKQEGALKRSKLIFPGSRTLYKWLKATVGKEDLSKDSHIMTDLDAGGSEAVYLGDSFGRKKDPEHLPPRNAIERGGEIFRAIPNFFRSDASSFGLRTVAATMTIAIVCYLEASQQFFLRQRLLWAMIMVAISMTRTAGQSIWNFVLRIVGTAVAMVGAYIIWYIVVGHTAGVLVFLWLWIACSFYFVVKFPKLIIVAILSLVTAVLIIGYELQVDKIGVQASESNGQPAYPTYELAPYRLATVVGGLFVAFIWTVFPFPISESSELRKDLGASLYLLSNYYAITHEAVQARVKGVEGDATVKGTHAYHLEKASNAVFSKLLLLLTHLKQNKEFSKFQLQIGGRFPREHYEALIEICQRLLQYIALISYSSTTFSVHRGNVEISQWSNDFRKIITSVSSTSHQITSVLSLLSSSLHNGQALPPYIELPKPYQFLRKLESIDPDLLSIRHIAEVRYPGSSPLLISPGLSDPVRASDAAVSAARRPSPTKYSQRGLRYELITICAQAINHDLASLLEHVKALVGETDFSFQAFAPSSASTDSDSVDSGDAKEKAN</sequence>
<feature type="region of interest" description="Disordered" evidence="5">
    <location>
        <begin position="288"/>
        <end position="314"/>
    </location>
</feature>
<evidence type="ECO:0000256" key="4">
    <source>
        <dbReference type="ARBA" id="ARBA00023136"/>
    </source>
</evidence>
<feature type="transmembrane region" description="Helical" evidence="6">
    <location>
        <begin position="643"/>
        <end position="662"/>
    </location>
</feature>
<dbReference type="InterPro" id="IPR018820">
    <property type="entry name" value="BRE4-related_DUF2421"/>
</dbReference>
<feature type="transmembrane region" description="Helical" evidence="6">
    <location>
        <begin position="102"/>
        <end position="118"/>
    </location>
</feature>
<feature type="transmembrane region" description="Helical" evidence="6">
    <location>
        <begin position="743"/>
        <end position="760"/>
    </location>
</feature>
<feature type="compositionally biased region" description="Low complexity" evidence="5">
    <location>
        <begin position="1082"/>
        <end position="1094"/>
    </location>
</feature>
<evidence type="ECO:0000313" key="11">
    <source>
        <dbReference type="Proteomes" id="UP000281677"/>
    </source>
</evidence>
<feature type="domain" description="Putative ER transporter 6TM N-terminal" evidence="8">
    <location>
        <begin position="61"/>
        <end position="156"/>
    </location>
</feature>
<feature type="transmembrane region" description="Helical" evidence="6">
    <location>
        <begin position="198"/>
        <end position="221"/>
    </location>
</feature>